<reference evidence="1 2" key="1">
    <citation type="journal article" date="2022" name="Hortic Res">
        <title>A haplotype resolved chromosomal level avocado genome allows analysis of novel avocado genes.</title>
        <authorList>
            <person name="Nath O."/>
            <person name="Fletcher S.J."/>
            <person name="Hayward A."/>
            <person name="Shaw L.M."/>
            <person name="Masouleh A.K."/>
            <person name="Furtado A."/>
            <person name="Henry R.J."/>
            <person name="Mitter N."/>
        </authorList>
    </citation>
    <scope>NUCLEOTIDE SEQUENCE [LARGE SCALE GENOMIC DNA]</scope>
    <source>
        <strain evidence="2">cv. Hass</strain>
    </source>
</reference>
<evidence type="ECO:0000313" key="2">
    <source>
        <dbReference type="Proteomes" id="UP001234297"/>
    </source>
</evidence>
<dbReference type="Proteomes" id="UP001234297">
    <property type="component" value="Chromosome 3"/>
</dbReference>
<sequence length="306" mass="33054">MFSTLVLVLVVLNFDVYLAIQANALSGITHVPPVTSVCHDTCGLVPVKYPFGTGFGCGHPNFARYIKCVSGALQFSTSTGVYAISSIDYTANAIVVSDSLMSTCSSMQNSGSFGLDPEAPFTTQSNDIFVLLGCSSTSPVFDLKEDLCDSEDSHVCRGLYSCKGVTGIGLEPNGPTKSCCVYDPPMGVGSGYQLDLPKLQCSSYTCVYGYGDNEGDPNKWNYGISLQFNGTDRVDVCKQCESSAGTCGFRAFDGSFVCVCRNGVNTTSNCYGQGYTWNSSWRQERAERFIILGLFLFWIGLFIGRR</sequence>
<evidence type="ECO:0000313" key="1">
    <source>
        <dbReference type="EMBL" id="KAJ8637387.1"/>
    </source>
</evidence>
<proteinExistence type="predicted"/>
<accession>A0ACC2LVF0</accession>
<protein>
    <submittedName>
        <fullName evidence="1">Uncharacterized protein</fullName>
    </submittedName>
</protein>
<organism evidence="1 2">
    <name type="scientific">Persea americana</name>
    <name type="common">Avocado</name>
    <dbReference type="NCBI Taxonomy" id="3435"/>
    <lineage>
        <taxon>Eukaryota</taxon>
        <taxon>Viridiplantae</taxon>
        <taxon>Streptophyta</taxon>
        <taxon>Embryophyta</taxon>
        <taxon>Tracheophyta</taxon>
        <taxon>Spermatophyta</taxon>
        <taxon>Magnoliopsida</taxon>
        <taxon>Magnoliidae</taxon>
        <taxon>Laurales</taxon>
        <taxon>Lauraceae</taxon>
        <taxon>Persea</taxon>
    </lineage>
</organism>
<dbReference type="EMBL" id="CM056811">
    <property type="protein sequence ID" value="KAJ8637387.1"/>
    <property type="molecule type" value="Genomic_DNA"/>
</dbReference>
<name>A0ACC2LVF0_PERAE</name>
<gene>
    <name evidence="1" type="ORF">MRB53_011654</name>
</gene>
<comment type="caution">
    <text evidence="1">The sequence shown here is derived from an EMBL/GenBank/DDBJ whole genome shotgun (WGS) entry which is preliminary data.</text>
</comment>
<keyword evidence="2" id="KW-1185">Reference proteome</keyword>